<dbReference type="EMBL" id="CM000913">
    <property type="protein sequence ID" value="EFG07339.1"/>
    <property type="molecule type" value="Genomic_DNA"/>
</dbReference>
<gene>
    <name evidence="2" type="ORF">SCLAV_2266</name>
</gene>
<accession>E2Q7D3</accession>
<feature type="region of interest" description="Disordered" evidence="1">
    <location>
        <begin position="26"/>
        <end position="58"/>
    </location>
</feature>
<evidence type="ECO:0000313" key="2">
    <source>
        <dbReference type="EMBL" id="EFG07339.1"/>
    </source>
</evidence>
<protein>
    <submittedName>
        <fullName evidence="2">Uncharacterized protein</fullName>
    </submittedName>
</protein>
<feature type="compositionally biased region" description="Acidic residues" evidence="1">
    <location>
        <begin position="47"/>
        <end position="58"/>
    </location>
</feature>
<keyword evidence="3" id="KW-1185">Reference proteome</keyword>
<evidence type="ECO:0000313" key="3">
    <source>
        <dbReference type="Proteomes" id="UP000002357"/>
    </source>
</evidence>
<evidence type="ECO:0000256" key="1">
    <source>
        <dbReference type="SAM" id="MobiDB-lite"/>
    </source>
</evidence>
<dbReference type="Proteomes" id="UP000002357">
    <property type="component" value="Chromosome"/>
</dbReference>
<organism evidence="2 3">
    <name type="scientific">Streptomyces clavuligerus</name>
    <dbReference type="NCBI Taxonomy" id="1901"/>
    <lineage>
        <taxon>Bacteria</taxon>
        <taxon>Bacillati</taxon>
        <taxon>Actinomycetota</taxon>
        <taxon>Actinomycetes</taxon>
        <taxon>Kitasatosporales</taxon>
        <taxon>Streptomycetaceae</taxon>
        <taxon>Streptomyces</taxon>
    </lineage>
</organism>
<name>E2Q7D3_STRCL</name>
<proteinExistence type="predicted"/>
<sequence length="58" mass="6007">MHGGDTGRLFMCADSDETLVACALPSSRTVAEPSPTRRPASTPHDAEADDAPAPEPEA</sequence>
<reference evidence="2 3" key="1">
    <citation type="journal article" date="2010" name="Genome Biol. Evol.">
        <title>The sequence of a 1.8-mb bacterial linear plasmid reveals a rich evolutionary reservoir of secondary metabolic pathways.</title>
        <authorList>
            <person name="Medema M.H."/>
            <person name="Trefzer A."/>
            <person name="Kovalchuk A."/>
            <person name="van den Berg M."/>
            <person name="Mueller U."/>
            <person name="Heijne W."/>
            <person name="Wu L."/>
            <person name="Alam M.T."/>
            <person name="Ronning C.M."/>
            <person name="Nierman W.C."/>
            <person name="Bovenberg R.A.L."/>
            <person name="Breitling R."/>
            <person name="Takano E."/>
        </authorList>
    </citation>
    <scope>NUCLEOTIDE SEQUENCE [LARGE SCALE GENOMIC DNA]</scope>
    <source>
        <strain evidence="3">ATCC 27064 / DSM 738 / JCM 4710 / NBRC 13307 / NCIMB 12785 / NRRL 3585 / VKM Ac-602</strain>
    </source>
</reference>
<dbReference type="AlphaFoldDB" id="E2Q7D3"/>